<dbReference type="SMART" id="SM00530">
    <property type="entry name" value="HTH_XRE"/>
    <property type="match status" value="1"/>
</dbReference>
<dbReference type="GO" id="GO:0003677">
    <property type="term" value="F:DNA binding"/>
    <property type="evidence" value="ECO:0007669"/>
    <property type="project" value="UniProtKB-KW"/>
</dbReference>
<dbReference type="RefSeq" id="WP_254250652.1">
    <property type="nucleotide sequence ID" value="NZ_CP073816.1"/>
</dbReference>
<feature type="transmembrane region" description="Helical" evidence="2">
    <location>
        <begin position="123"/>
        <end position="143"/>
    </location>
</feature>
<keyword evidence="4" id="KW-0614">Plasmid</keyword>
<organism evidence="4 5">
    <name type="scientific">Macrococcus equipercicus</name>
    <dbReference type="NCBI Taxonomy" id="69967"/>
    <lineage>
        <taxon>Bacteria</taxon>
        <taxon>Bacillati</taxon>
        <taxon>Bacillota</taxon>
        <taxon>Bacilli</taxon>
        <taxon>Bacillales</taxon>
        <taxon>Staphylococcaceae</taxon>
        <taxon>Macrococcus</taxon>
    </lineage>
</organism>
<keyword evidence="2" id="KW-1133">Transmembrane helix</keyword>
<feature type="domain" description="HTH cro/C1-type" evidence="3">
    <location>
        <begin position="6"/>
        <end position="59"/>
    </location>
</feature>
<keyword evidence="2" id="KW-0472">Membrane</keyword>
<name>A0A9Q9BYD9_9STAP</name>
<geneLocation type="plasmid" evidence="4 5">
    <name>pEpi0143-OL-7</name>
</geneLocation>
<sequence length="174" mass="20215">MNKSLVSELRKKRFLTQENLADEAHVTVRTIQRIEAGEEVSKETLKCVSNALGVTVNELFESVESKEKEVEIMELSQEQELQINYRKNEMFAIRLFSIGVIFFILTFFAKFISTVPSINYREIYGIIWVSILVLSIAFLKYFLSVFISKYLDKKYPLTVGIKSFKSVKKNKDFT</sequence>
<dbReference type="Gene3D" id="1.10.260.40">
    <property type="entry name" value="lambda repressor-like DNA-binding domains"/>
    <property type="match status" value="1"/>
</dbReference>
<keyword evidence="1" id="KW-0238">DNA-binding</keyword>
<evidence type="ECO:0000256" key="2">
    <source>
        <dbReference type="SAM" id="Phobius"/>
    </source>
</evidence>
<evidence type="ECO:0000313" key="4">
    <source>
        <dbReference type="EMBL" id="UTH14977.1"/>
    </source>
</evidence>
<dbReference type="EMBL" id="CP073816">
    <property type="protein sequence ID" value="UTH14977.1"/>
    <property type="molecule type" value="Genomic_DNA"/>
</dbReference>
<evidence type="ECO:0000259" key="3">
    <source>
        <dbReference type="PROSITE" id="PS50943"/>
    </source>
</evidence>
<proteinExistence type="predicted"/>
<dbReference type="SUPFAM" id="SSF47413">
    <property type="entry name" value="lambda repressor-like DNA-binding domains"/>
    <property type="match status" value="1"/>
</dbReference>
<protein>
    <submittedName>
        <fullName evidence="4">Helix-turn-helix transcriptional regulator</fullName>
    </submittedName>
</protein>
<dbReference type="CDD" id="cd00093">
    <property type="entry name" value="HTH_XRE"/>
    <property type="match status" value="1"/>
</dbReference>
<dbReference type="PANTHER" id="PTHR46558">
    <property type="entry name" value="TRACRIPTIONAL REGULATORY PROTEIN-RELATED-RELATED"/>
    <property type="match status" value="1"/>
</dbReference>
<dbReference type="AlphaFoldDB" id="A0A9Q9BYD9"/>
<feature type="transmembrane region" description="Helical" evidence="2">
    <location>
        <begin position="91"/>
        <end position="111"/>
    </location>
</feature>
<dbReference type="InterPro" id="IPR001387">
    <property type="entry name" value="Cro/C1-type_HTH"/>
</dbReference>
<keyword evidence="2" id="KW-0812">Transmembrane</keyword>
<dbReference type="InterPro" id="IPR010982">
    <property type="entry name" value="Lambda_DNA-bd_dom_sf"/>
</dbReference>
<dbReference type="PROSITE" id="PS50943">
    <property type="entry name" value="HTH_CROC1"/>
    <property type="match status" value="1"/>
</dbReference>
<gene>
    <name evidence="4" type="ORF">KFV11_11650</name>
</gene>
<dbReference type="Proteomes" id="UP001057381">
    <property type="component" value="Plasmid pEpi0143-OL-7"/>
</dbReference>
<dbReference type="PANTHER" id="PTHR46558:SF11">
    <property type="entry name" value="HTH-TYPE TRANSCRIPTIONAL REGULATOR XRE"/>
    <property type="match status" value="1"/>
</dbReference>
<dbReference type="KEGG" id="mequ:KFV11_11650"/>
<reference evidence="4" key="1">
    <citation type="submission" date="2021-04" db="EMBL/GenBank/DDBJ databases">
        <title>Complete Genome Sequences of Macrococcus spp. from dog and cattle.</title>
        <authorList>
            <person name="Schwendener S."/>
            <person name="Perreten V."/>
        </authorList>
    </citation>
    <scope>NUCLEOTIDE SEQUENCE</scope>
    <source>
        <strain evidence="4">Epi0143-OL</strain>
        <plasmid evidence="4">pEpi0143-OL-7</plasmid>
    </source>
</reference>
<dbReference type="Pfam" id="PF01381">
    <property type="entry name" value="HTH_3"/>
    <property type="match status" value="1"/>
</dbReference>
<evidence type="ECO:0000313" key="5">
    <source>
        <dbReference type="Proteomes" id="UP001057381"/>
    </source>
</evidence>
<accession>A0A9Q9BYD9</accession>
<evidence type="ECO:0000256" key="1">
    <source>
        <dbReference type="ARBA" id="ARBA00023125"/>
    </source>
</evidence>